<dbReference type="GO" id="GO:0051539">
    <property type="term" value="F:4 iron, 4 sulfur cluster binding"/>
    <property type="evidence" value="ECO:0007669"/>
    <property type="project" value="UniProtKB-KW"/>
</dbReference>
<feature type="compositionally biased region" description="Polar residues" evidence="19">
    <location>
        <begin position="145"/>
        <end position="155"/>
    </location>
</feature>
<keyword evidence="11" id="KW-0408">Iron</keyword>
<evidence type="ECO:0000256" key="6">
    <source>
        <dbReference type="ARBA" id="ARBA00022741"/>
    </source>
</evidence>
<dbReference type="GO" id="GO:0005634">
    <property type="term" value="C:nucleus"/>
    <property type="evidence" value="ECO:0007669"/>
    <property type="project" value="UniProtKB-SubCell"/>
</dbReference>
<dbReference type="PROSITE" id="PS51193">
    <property type="entry name" value="HELICASE_ATP_BIND_2"/>
    <property type="match status" value="1"/>
</dbReference>
<comment type="similarity">
    <text evidence="3">Belongs to the DEAD box helicase family. DEAH subfamily.</text>
</comment>
<evidence type="ECO:0000256" key="19">
    <source>
        <dbReference type="SAM" id="MobiDB-lite"/>
    </source>
</evidence>
<evidence type="ECO:0000256" key="8">
    <source>
        <dbReference type="ARBA" id="ARBA00022801"/>
    </source>
</evidence>
<dbReference type="OrthoDB" id="19182at2759"/>
<evidence type="ECO:0000256" key="15">
    <source>
        <dbReference type="ARBA" id="ARBA00023242"/>
    </source>
</evidence>
<dbReference type="CDD" id="cd18788">
    <property type="entry name" value="SF2_C_XPD"/>
    <property type="match status" value="1"/>
</dbReference>
<dbReference type="InterPro" id="IPR014013">
    <property type="entry name" value="Helic_SF1/SF2_ATP-bd_DinG/Rad3"/>
</dbReference>
<feature type="compositionally biased region" description="Basic residues" evidence="19">
    <location>
        <begin position="1209"/>
        <end position="1221"/>
    </location>
</feature>
<dbReference type="GO" id="GO:0043139">
    <property type="term" value="F:5'-3' DNA helicase activity"/>
    <property type="evidence" value="ECO:0007669"/>
    <property type="project" value="UniProtKB-EC"/>
</dbReference>
<keyword evidence="7" id="KW-0227">DNA damage</keyword>
<name>A0A3Q3K0C3_MONAL</name>
<evidence type="ECO:0000256" key="7">
    <source>
        <dbReference type="ARBA" id="ARBA00022763"/>
    </source>
</evidence>
<evidence type="ECO:0000256" key="2">
    <source>
        <dbReference type="ARBA" id="ARBA00004123"/>
    </source>
</evidence>
<protein>
    <recommendedName>
        <fullName evidence="16">DNA 5'-3' helicase</fullName>
        <ecNumber evidence="16">5.6.2.3</ecNumber>
    </recommendedName>
    <alternativeName>
        <fullName evidence="18">DNA 5'-3' helicase FANCJ</fullName>
    </alternativeName>
</protein>
<keyword evidence="10" id="KW-0067">ATP-binding</keyword>
<evidence type="ECO:0000256" key="4">
    <source>
        <dbReference type="ARBA" id="ARBA00022485"/>
    </source>
</evidence>
<dbReference type="InterPro" id="IPR006555">
    <property type="entry name" value="ATP-dep_Helicase_C"/>
</dbReference>
<evidence type="ECO:0000256" key="10">
    <source>
        <dbReference type="ARBA" id="ARBA00022840"/>
    </source>
</evidence>
<feature type="compositionally biased region" description="Polar residues" evidence="19">
    <location>
        <begin position="929"/>
        <end position="940"/>
    </location>
</feature>
<keyword evidence="14" id="KW-0413">Isomerase</keyword>
<evidence type="ECO:0000313" key="22">
    <source>
        <dbReference type="Proteomes" id="UP000261600"/>
    </source>
</evidence>
<keyword evidence="22" id="KW-1185">Reference proteome</keyword>
<dbReference type="InterPro" id="IPR013020">
    <property type="entry name" value="Rad3/Chl1-like"/>
</dbReference>
<dbReference type="GO" id="GO:0005524">
    <property type="term" value="F:ATP binding"/>
    <property type="evidence" value="ECO:0007669"/>
    <property type="project" value="UniProtKB-KW"/>
</dbReference>
<sequence length="1230" mass="137693">MASSRATYTIGGVKIHFPCKAYPSQLAMMNSIIRGLNNGQHCLLESPTGSGKSLALLCSALGWQQAQFAKRQEEGSQVKGKNQSDKSSGEYKKSDITTPCQCFCHSKASGAPASPSANAAVVDLTLSPYKETSQQLPPAPEHMQGESQLKKSSIASRVPEKFQSPLRSDCEKDNDFQPEKKRFRTAEHKSQNRQHLEQGVTFLDDEPELENKPLAPQRRPDGQTGPYNPAAGSSSSCSSPKPCSCCPCDSAKESTMEKDDKKQIPKIFFGTRTHKQITQIAHELKRTVYSSVPMTILSSRDHTCINKEVAPHANRNERCKDLLKAENGLSCRYYHGVHKMRDHYTLQQVHGLHEAWDIEDLVALGKQLRSCSYYAARELMQGASIIFCPYNYLLDPMIRESMEINLAGQILVLDEAHNIEDCARESASFTLDHNSLLMSRDELDSMVNNNIRKSEHEILRNFCYILVSWIQESKSLMSEREYEVASKVWSGNDILGIFNNLGITADTFCDMKQNLAAVLEKEHRVVANNKEDIVQIPVISSATSAVLKNLFMVLDFLYRDKCRFADDYRVALQRTYAWVNQVPPDVPDAKGFFGRPRYRQRHSIRVKTEVLALSFWCLNPAVAFSDLSESVHSIVLTSGTLSPMGSFSSELGVKFSIQLEASHVINKSQVWVGTVGAGPQGRKLCATFQHAETYVFQDEVGALLLHVCQVMAKGVLCFLPSYRMLDNLRDRWAKTGVWKKLEQQKTVITEPRGGGKGDFDDLLQIYYDAIRYCEERSQTDGALLIAVCRGKVSEGLDFTDDNARAVVTIGIPFPNIKDLQVELKMKYNDQHCKSRGLLPGHHWYEIQAYRALNQALGRCIRHRNDWGALILVDDRYRNNPKKYITGLSKWVRQLVQHHDTFSNAIQSLEAFSRVQQKVQVAPVDNHLPCSTSSSSNSQLPETVGQHCLPSQPHTPHPCSRVPEPQQDTSSSSFCSFSHTHLKAEQKEKAECLKMTHSPPAELLSYKKRIAQPLYQIFTSSSISTCFKRPLFHEKASSISVQHLEKANYSEHKVQHKVSVQKETEVSCLKQEAVAVASVFKVEPHSLGLEPFILATCPTYESHPPSADKPDDEEDKDQTIFTPERFEDGDKGSPQKKMTKESPPRMVLGADSSALLSEESFGSEQPQGVGQASAFNGQTTTSVSKESTELSQGQKQGEESEQVDNQSRQAGRRLNRLSRSRQRVLSTPTGN</sequence>
<dbReference type="InterPro" id="IPR010614">
    <property type="entry name" value="RAD3-like_helicase_DEAD"/>
</dbReference>
<feature type="region of interest" description="Disordered" evidence="19">
    <location>
        <begin position="131"/>
        <end position="242"/>
    </location>
</feature>
<keyword evidence="12" id="KW-0411">Iron-sulfur</keyword>
<dbReference type="Proteomes" id="UP000261600">
    <property type="component" value="Unplaced"/>
</dbReference>
<dbReference type="GO" id="GO:0006289">
    <property type="term" value="P:nucleotide-excision repair"/>
    <property type="evidence" value="ECO:0007669"/>
    <property type="project" value="TreeGrafter"/>
</dbReference>
<keyword evidence="13" id="KW-0234">DNA repair</keyword>
<organism evidence="21 22">
    <name type="scientific">Monopterus albus</name>
    <name type="common">Swamp eel</name>
    <dbReference type="NCBI Taxonomy" id="43700"/>
    <lineage>
        <taxon>Eukaryota</taxon>
        <taxon>Metazoa</taxon>
        <taxon>Chordata</taxon>
        <taxon>Craniata</taxon>
        <taxon>Vertebrata</taxon>
        <taxon>Euteleostomi</taxon>
        <taxon>Actinopterygii</taxon>
        <taxon>Neopterygii</taxon>
        <taxon>Teleostei</taxon>
        <taxon>Neoteleostei</taxon>
        <taxon>Acanthomorphata</taxon>
        <taxon>Anabantaria</taxon>
        <taxon>Synbranchiformes</taxon>
        <taxon>Synbranchidae</taxon>
        <taxon>Monopterus</taxon>
    </lineage>
</organism>
<dbReference type="FunFam" id="3.40.50.300:FF:000977">
    <property type="entry name" value="BRCA1 interacting protein C-terminal helicase 1"/>
    <property type="match status" value="1"/>
</dbReference>
<feature type="compositionally biased region" description="Basic and acidic residues" evidence="19">
    <location>
        <begin position="168"/>
        <end position="196"/>
    </location>
</feature>
<comment type="cofactor">
    <cofactor evidence="1">
        <name>[4Fe-4S] cluster</name>
        <dbReference type="ChEBI" id="CHEBI:49883"/>
    </cofactor>
</comment>
<feature type="compositionally biased region" description="Low complexity" evidence="19">
    <location>
        <begin position="233"/>
        <end position="242"/>
    </location>
</feature>
<keyword evidence="5" id="KW-0479">Metal-binding</keyword>
<feature type="region of interest" description="Disordered" evidence="19">
    <location>
        <begin position="929"/>
        <end position="973"/>
    </location>
</feature>
<dbReference type="GO" id="GO:0003677">
    <property type="term" value="F:DNA binding"/>
    <property type="evidence" value="ECO:0007669"/>
    <property type="project" value="InterPro"/>
</dbReference>
<dbReference type="NCBIfam" id="TIGR00604">
    <property type="entry name" value="rad3"/>
    <property type="match status" value="1"/>
</dbReference>
<dbReference type="AlphaFoldDB" id="A0A3Q3K0C3"/>
<dbReference type="GO" id="GO:0046872">
    <property type="term" value="F:metal ion binding"/>
    <property type="evidence" value="ECO:0007669"/>
    <property type="project" value="UniProtKB-KW"/>
</dbReference>
<evidence type="ECO:0000259" key="20">
    <source>
        <dbReference type="PROSITE" id="PS51193"/>
    </source>
</evidence>
<dbReference type="CTD" id="83990"/>
<evidence type="ECO:0000256" key="3">
    <source>
        <dbReference type="ARBA" id="ARBA00008792"/>
    </source>
</evidence>
<dbReference type="GO" id="GO:0016818">
    <property type="term" value="F:hydrolase activity, acting on acid anhydrides, in phosphorus-containing anhydrides"/>
    <property type="evidence" value="ECO:0007669"/>
    <property type="project" value="InterPro"/>
</dbReference>
<dbReference type="Pfam" id="PF06733">
    <property type="entry name" value="DEAD_2"/>
    <property type="match status" value="1"/>
</dbReference>
<dbReference type="SUPFAM" id="SSF52540">
    <property type="entry name" value="P-loop containing nucleoside triphosphate hydrolases"/>
    <property type="match status" value="2"/>
</dbReference>
<feature type="region of interest" description="Disordered" evidence="19">
    <location>
        <begin position="1099"/>
        <end position="1230"/>
    </location>
</feature>
<feature type="domain" description="Helicase ATP-binding" evidence="20">
    <location>
        <begin position="11"/>
        <end position="463"/>
    </location>
</feature>
<keyword evidence="8" id="KW-0378">Hydrolase</keyword>
<evidence type="ECO:0000256" key="1">
    <source>
        <dbReference type="ARBA" id="ARBA00001966"/>
    </source>
</evidence>
<evidence type="ECO:0000256" key="18">
    <source>
        <dbReference type="ARBA" id="ARBA00082714"/>
    </source>
</evidence>
<dbReference type="Gene3D" id="3.40.50.300">
    <property type="entry name" value="P-loop containing nucleotide triphosphate hydrolases"/>
    <property type="match status" value="3"/>
</dbReference>
<comment type="catalytic activity">
    <reaction evidence="17">
        <text>ATP + H2O = ADP + phosphate + H(+)</text>
        <dbReference type="Rhea" id="RHEA:13065"/>
        <dbReference type="ChEBI" id="CHEBI:15377"/>
        <dbReference type="ChEBI" id="CHEBI:15378"/>
        <dbReference type="ChEBI" id="CHEBI:30616"/>
        <dbReference type="ChEBI" id="CHEBI:43474"/>
        <dbReference type="ChEBI" id="CHEBI:456216"/>
        <dbReference type="EC" id="5.6.2.3"/>
    </reaction>
</comment>
<dbReference type="STRING" id="43700.ENSMALP00000021222"/>
<dbReference type="RefSeq" id="XP_020472478.1">
    <property type="nucleotide sequence ID" value="XM_020616822.1"/>
</dbReference>
<evidence type="ECO:0000256" key="11">
    <source>
        <dbReference type="ARBA" id="ARBA00023004"/>
    </source>
</evidence>
<keyword evidence="9" id="KW-0347">Helicase</keyword>
<dbReference type="Ensembl" id="ENSMALT00000021632.1">
    <property type="protein sequence ID" value="ENSMALP00000021222.1"/>
    <property type="gene ID" value="ENSMALG00000014840.1"/>
</dbReference>
<dbReference type="PANTHER" id="PTHR11472">
    <property type="entry name" value="DNA REPAIR DEAD HELICASE RAD3/XP-D SUBFAMILY MEMBER"/>
    <property type="match status" value="1"/>
</dbReference>
<proteinExistence type="inferred from homology"/>
<dbReference type="KEGG" id="malb:109969729"/>
<dbReference type="Ensembl" id="ENSMALT00000021652.1">
    <property type="protein sequence ID" value="ENSMALP00000021241.1"/>
    <property type="gene ID" value="ENSMALG00000014840.1"/>
</dbReference>
<dbReference type="GO" id="GO:1990918">
    <property type="term" value="P:double-strand break repair involved in meiotic recombination"/>
    <property type="evidence" value="ECO:0007669"/>
    <property type="project" value="TreeGrafter"/>
</dbReference>
<keyword evidence="4" id="KW-0004">4Fe-4S</keyword>
<dbReference type="GeneID" id="109969729"/>
<reference evidence="21" key="1">
    <citation type="submission" date="2025-05" db="UniProtKB">
        <authorList>
            <consortium name="Ensembl"/>
        </authorList>
    </citation>
    <scope>IDENTIFICATION</scope>
</reference>
<comment type="subcellular location">
    <subcellularLocation>
        <location evidence="2">Nucleus</location>
    </subcellularLocation>
</comment>
<evidence type="ECO:0000256" key="12">
    <source>
        <dbReference type="ARBA" id="ARBA00023014"/>
    </source>
</evidence>
<feature type="region of interest" description="Disordered" evidence="19">
    <location>
        <begin position="70"/>
        <end position="92"/>
    </location>
</feature>
<evidence type="ECO:0000256" key="14">
    <source>
        <dbReference type="ARBA" id="ARBA00023235"/>
    </source>
</evidence>
<feature type="compositionally biased region" description="Basic and acidic residues" evidence="19">
    <location>
        <begin position="1123"/>
        <end position="1142"/>
    </location>
</feature>
<feature type="compositionally biased region" description="Polar residues" evidence="19">
    <location>
        <begin position="1159"/>
        <end position="1184"/>
    </location>
</feature>
<dbReference type="SMART" id="SM00488">
    <property type="entry name" value="DEXDc2"/>
    <property type="match status" value="1"/>
</dbReference>
<evidence type="ECO:0000313" key="21">
    <source>
        <dbReference type="Ensembl" id="ENSMALP00000021222.1"/>
    </source>
</evidence>
<dbReference type="SMART" id="SM00491">
    <property type="entry name" value="HELICc2"/>
    <property type="match status" value="1"/>
</dbReference>
<dbReference type="EC" id="5.6.2.3" evidence="16"/>
<dbReference type="PANTHER" id="PTHR11472:SF47">
    <property type="entry name" value="FANCONI ANEMIA GROUP J PROTEIN"/>
    <property type="match status" value="1"/>
</dbReference>
<dbReference type="InterPro" id="IPR027417">
    <property type="entry name" value="P-loop_NTPase"/>
</dbReference>
<evidence type="ECO:0000256" key="16">
    <source>
        <dbReference type="ARBA" id="ARBA00044969"/>
    </source>
</evidence>
<evidence type="ECO:0000256" key="17">
    <source>
        <dbReference type="ARBA" id="ARBA00048954"/>
    </source>
</evidence>
<accession>A0A3Q3K0C3</accession>
<dbReference type="InterPro" id="IPR045028">
    <property type="entry name" value="DinG/Rad3-like"/>
</dbReference>
<evidence type="ECO:0000256" key="13">
    <source>
        <dbReference type="ARBA" id="ARBA00023204"/>
    </source>
</evidence>
<dbReference type="RefSeq" id="XP_020472479.1">
    <property type="nucleotide sequence ID" value="XM_020616823.1"/>
</dbReference>
<evidence type="ECO:0000256" key="9">
    <source>
        <dbReference type="ARBA" id="ARBA00022806"/>
    </source>
</evidence>
<dbReference type="Pfam" id="PF13307">
    <property type="entry name" value="Helicase_C_2"/>
    <property type="match status" value="1"/>
</dbReference>
<keyword evidence="15" id="KW-0539">Nucleus</keyword>
<keyword evidence="6" id="KW-0547">Nucleotide-binding</keyword>
<evidence type="ECO:0000256" key="5">
    <source>
        <dbReference type="ARBA" id="ARBA00022723"/>
    </source>
</evidence>
<dbReference type="InterPro" id="IPR006554">
    <property type="entry name" value="Helicase-like_DEXD_c2"/>
</dbReference>
<dbReference type="FunFam" id="3.40.50.300:FF:000731">
    <property type="entry name" value="Fanconi anemia group J protein homolog"/>
    <property type="match status" value="1"/>
</dbReference>